<dbReference type="SUPFAM" id="SSF52540">
    <property type="entry name" value="P-loop containing nucleoside triphosphate hydrolases"/>
    <property type="match status" value="1"/>
</dbReference>
<keyword evidence="7" id="KW-1185">Reference proteome</keyword>
<evidence type="ECO:0000313" key="6">
    <source>
        <dbReference type="EMBL" id="PKD44569.1"/>
    </source>
</evidence>
<reference evidence="6 7" key="1">
    <citation type="submission" date="2017-11" db="EMBL/GenBank/DDBJ databases">
        <title>Rhodohalobacter 15182 sp. nov., isolated from a salt lake.</title>
        <authorList>
            <person name="Han S."/>
        </authorList>
    </citation>
    <scope>NUCLEOTIDE SEQUENCE [LARGE SCALE GENOMIC DNA]</scope>
    <source>
        <strain evidence="6 7">15182</strain>
    </source>
</reference>
<dbReference type="FunFam" id="3.40.50.300:FF:000032">
    <property type="entry name" value="Export ABC transporter ATP-binding protein"/>
    <property type="match status" value="1"/>
</dbReference>
<comment type="similarity">
    <text evidence="4">Belongs to the ABC transporter superfamily. Macrolide exporter (TC 3.A.1.122) family.</text>
</comment>
<dbReference type="Gene3D" id="3.40.50.300">
    <property type="entry name" value="P-loop containing nucleotide triphosphate hydrolases"/>
    <property type="match status" value="1"/>
</dbReference>
<evidence type="ECO:0000313" key="7">
    <source>
        <dbReference type="Proteomes" id="UP000233398"/>
    </source>
</evidence>
<evidence type="ECO:0000256" key="3">
    <source>
        <dbReference type="ARBA" id="ARBA00022840"/>
    </source>
</evidence>
<organism evidence="6 7">
    <name type="scientific">Rhodohalobacter barkolensis</name>
    <dbReference type="NCBI Taxonomy" id="2053187"/>
    <lineage>
        <taxon>Bacteria</taxon>
        <taxon>Pseudomonadati</taxon>
        <taxon>Balneolota</taxon>
        <taxon>Balneolia</taxon>
        <taxon>Balneolales</taxon>
        <taxon>Balneolaceae</taxon>
        <taxon>Rhodohalobacter</taxon>
    </lineage>
</organism>
<dbReference type="EMBL" id="PISP01000001">
    <property type="protein sequence ID" value="PKD44569.1"/>
    <property type="molecule type" value="Genomic_DNA"/>
</dbReference>
<dbReference type="OrthoDB" id="9769100at2"/>
<keyword evidence="3 6" id="KW-0067">ATP-binding</keyword>
<dbReference type="PROSITE" id="PS00211">
    <property type="entry name" value="ABC_TRANSPORTER_1"/>
    <property type="match status" value="1"/>
</dbReference>
<evidence type="ECO:0000256" key="1">
    <source>
        <dbReference type="ARBA" id="ARBA00022448"/>
    </source>
</evidence>
<dbReference type="InterPro" id="IPR003593">
    <property type="entry name" value="AAA+_ATPase"/>
</dbReference>
<keyword evidence="6" id="KW-0449">Lipoprotein</keyword>
<dbReference type="GO" id="GO:0005524">
    <property type="term" value="F:ATP binding"/>
    <property type="evidence" value="ECO:0007669"/>
    <property type="project" value="UniProtKB-KW"/>
</dbReference>
<keyword evidence="1" id="KW-0813">Transport</keyword>
<accession>A0A2N0VK81</accession>
<sequence>MSTPSPVLRCEEIHKKFKSESGPEDLHILKGVNLSVASAEMISIVGSSGSGKSTLLHILGGLDRPNAGSVYWHDKSIYDFKQDKLADLRNQNVGFVFQFHHLLPEFTAIENVTMPALIQGQNQKEAEHRASELLKRFGMSDRIYHRPSQLSGGEQQRVSMARALMNSPSIILADEPTGNLDEKNTDIILDLLFELRETEQVSLVLITHEKEIARRCDSLYSLHMGVLEKVE</sequence>
<dbReference type="InterPro" id="IPR027417">
    <property type="entry name" value="P-loop_NTPase"/>
</dbReference>
<dbReference type="GO" id="GO:0098796">
    <property type="term" value="C:membrane protein complex"/>
    <property type="evidence" value="ECO:0007669"/>
    <property type="project" value="UniProtKB-ARBA"/>
</dbReference>
<dbReference type="InterPro" id="IPR017871">
    <property type="entry name" value="ABC_transporter-like_CS"/>
</dbReference>
<dbReference type="PANTHER" id="PTHR42798:SF2">
    <property type="entry name" value="ABC TRANSPORTER ATP-BINDING PROTEIN MG467-RELATED"/>
    <property type="match status" value="1"/>
</dbReference>
<dbReference type="Pfam" id="PF00005">
    <property type="entry name" value="ABC_tran"/>
    <property type="match status" value="1"/>
</dbReference>
<dbReference type="CDD" id="cd03255">
    <property type="entry name" value="ABC_MJ0796_LolCDE_FtsE"/>
    <property type="match status" value="1"/>
</dbReference>
<dbReference type="GO" id="GO:0016887">
    <property type="term" value="F:ATP hydrolysis activity"/>
    <property type="evidence" value="ECO:0007669"/>
    <property type="project" value="InterPro"/>
</dbReference>
<comment type="caution">
    <text evidence="6">The sequence shown here is derived from an EMBL/GenBank/DDBJ whole genome shotgun (WGS) entry which is preliminary data.</text>
</comment>
<dbReference type="PANTHER" id="PTHR42798">
    <property type="entry name" value="LIPOPROTEIN-RELEASING SYSTEM ATP-BINDING PROTEIN LOLD"/>
    <property type="match status" value="1"/>
</dbReference>
<name>A0A2N0VK81_9BACT</name>
<dbReference type="AlphaFoldDB" id="A0A2N0VK81"/>
<dbReference type="InterPro" id="IPR017911">
    <property type="entry name" value="MacB-like_ATP-bd"/>
</dbReference>
<evidence type="ECO:0000256" key="2">
    <source>
        <dbReference type="ARBA" id="ARBA00022741"/>
    </source>
</evidence>
<dbReference type="Proteomes" id="UP000233398">
    <property type="component" value="Unassembled WGS sequence"/>
</dbReference>
<dbReference type="GO" id="GO:0022857">
    <property type="term" value="F:transmembrane transporter activity"/>
    <property type="evidence" value="ECO:0007669"/>
    <property type="project" value="UniProtKB-ARBA"/>
</dbReference>
<dbReference type="RefSeq" id="WP_101071861.1">
    <property type="nucleotide sequence ID" value="NZ_PISP01000001.1"/>
</dbReference>
<evidence type="ECO:0000259" key="5">
    <source>
        <dbReference type="PROSITE" id="PS50893"/>
    </source>
</evidence>
<protein>
    <submittedName>
        <fullName evidence="6">Lipoprotein-releasing system ATP-binding protein LolD</fullName>
    </submittedName>
</protein>
<evidence type="ECO:0000256" key="4">
    <source>
        <dbReference type="ARBA" id="ARBA00038388"/>
    </source>
</evidence>
<gene>
    <name evidence="6" type="ORF">CWD77_03645</name>
</gene>
<dbReference type="SMART" id="SM00382">
    <property type="entry name" value="AAA"/>
    <property type="match status" value="1"/>
</dbReference>
<dbReference type="InterPro" id="IPR003439">
    <property type="entry name" value="ABC_transporter-like_ATP-bd"/>
</dbReference>
<dbReference type="PROSITE" id="PS50893">
    <property type="entry name" value="ABC_TRANSPORTER_2"/>
    <property type="match status" value="1"/>
</dbReference>
<proteinExistence type="inferred from homology"/>
<keyword evidence="2" id="KW-0547">Nucleotide-binding</keyword>
<feature type="domain" description="ABC transporter" evidence="5">
    <location>
        <begin position="8"/>
        <end position="230"/>
    </location>
</feature>